<keyword evidence="3" id="KW-1185">Reference proteome</keyword>
<feature type="region of interest" description="Disordered" evidence="1">
    <location>
        <begin position="1"/>
        <end position="57"/>
    </location>
</feature>
<reference evidence="2" key="1">
    <citation type="submission" date="2019-03" db="EMBL/GenBank/DDBJ databases">
        <title>WGS assembly of Setaria viridis.</title>
        <authorList>
            <person name="Huang P."/>
            <person name="Jenkins J."/>
            <person name="Grimwood J."/>
            <person name="Barry K."/>
            <person name="Healey A."/>
            <person name="Mamidi S."/>
            <person name="Sreedasyam A."/>
            <person name="Shu S."/>
            <person name="Feldman M."/>
            <person name="Wu J."/>
            <person name="Yu Y."/>
            <person name="Chen C."/>
            <person name="Johnson J."/>
            <person name="Rokhsar D."/>
            <person name="Baxter I."/>
            <person name="Schmutz J."/>
            <person name="Brutnell T."/>
            <person name="Kellogg E."/>
        </authorList>
    </citation>
    <scope>NUCLEOTIDE SEQUENCE [LARGE SCALE GENOMIC DNA]</scope>
</reference>
<feature type="compositionally biased region" description="Basic and acidic residues" evidence="1">
    <location>
        <begin position="20"/>
        <end position="29"/>
    </location>
</feature>
<dbReference type="EMBL" id="CM016552">
    <property type="protein sequence ID" value="TKW39230.1"/>
    <property type="molecule type" value="Genomic_DNA"/>
</dbReference>
<organism evidence="2 3">
    <name type="scientific">Setaria viridis</name>
    <name type="common">Green bristlegrass</name>
    <name type="synonym">Setaria italica subsp. viridis</name>
    <dbReference type="NCBI Taxonomy" id="4556"/>
    <lineage>
        <taxon>Eukaryota</taxon>
        <taxon>Viridiplantae</taxon>
        <taxon>Streptophyta</taxon>
        <taxon>Embryophyta</taxon>
        <taxon>Tracheophyta</taxon>
        <taxon>Spermatophyta</taxon>
        <taxon>Magnoliopsida</taxon>
        <taxon>Liliopsida</taxon>
        <taxon>Poales</taxon>
        <taxon>Poaceae</taxon>
        <taxon>PACMAD clade</taxon>
        <taxon>Panicoideae</taxon>
        <taxon>Panicodae</taxon>
        <taxon>Paniceae</taxon>
        <taxon>Cenchrinae</taxon>
        <taxon>Setaria</taxon>
    </lineage>
</organism>
<gene>
    <name evidence="2" type="ORF">SEVIR_1G165350v2</name>
</gene>
<evidence type="ECO:0000313" key="2">
    <source>
        <dbReference type="EMBL" id="TKW39230.1"/>
    </source>
</evidence>
<protein>
    <submittedName>
        <fullName evidence="2">Uncharacterized protein</fullName>
    </submittedName>
</protein>
<dbReference type="Proteomes" id="UP000298652">
    <property type="component" value="Chromosome 1"/>
</dbReference>
<sequence>MSPRPIPSYVGSPPRARATTRAERGEWRARAVPARGLREADSAGASGAGGAAGPIGTAEYTACDETGASACGERGQSRWHQRFNDRI</sequence>
<evidence type="ECO:0000313" key="3">
    <source>
        <dbReference type="Proteomes" id="UP000298652"/>
    </source>
</evidence>
<evidence type="ECO:0000256" key="1">
    <source>
        <dbReference type="SAM" id="MobiDB-lite"/>
    </source>
</evidence>
<dbReference type="Gramene" id="TKW39230">
    <property type="protein sequence ID" value="TKW39230"/>
    <property type="gene ID" value="SEVIR_1G165350v2"/>
</dbReference>
<name>A0A4U6W976_SETVI</name>
<accession>A0A4U6W976</accession>
<feature type="region of interest" description="Disordered" evidence="1">
    <location>
        <begin position="68"/>
        <end position="87"/>
    </location>
</feature>
<dbReference type="AlphaFoldDB" id="A0A4U6W976"/>
<proteinExistence type="predicted"/>